<sequence length="373" mass="41995">MQTVSGILPTTLSPSELKSDDERTFQFDEETEVAKLVDESEDLRRLINKTTQLGIKVDHIHSKTDQEIARLEKVIEEVAKNDSLFRSCSSKLKRKNACKHASDSESSTNTQLKSLSHLHGRHDHDWKQKLNRWFRKNKSKFAIRSASDLKMTDVDNLFHSQTRFVEDSKSPYFSETDGYMNGLDIISPLTPDDLDDNEKCVKLDEPSQACPNSDLKKTSSSPTFGNHANNELVVNGTESIVSEPPLQESKKIILKYRSVRTSLSAIGSAKATSKNNSSVFRIFHKSSGLIDKNQEDVPRMWDVVRNNLEKEVFLLQERFKRWTSKHKDTGKTQVLNSNCVTIPLSLSESGPGTQSESGFCSMLGSEALLQVQA</sequence>
<dbReference type="OrthoDB" id="4056598at2759"/>
<protein>
    <submittedName>
        <fullName evidence="2">Uncharacterized protein</fullName>
    </submittedName>
</protein>
<dbReference type="EMBL" id="CP049013">
    <property type="protein sequence ID" value="QID88493.1"/>
    <property type="molecule type" value="Genomic_DNA"/>
</dbReference>
<evidence type="ECO:0000256" key="1">
    <source>
        <dbReference type="SAM" id="MobiDB-lite"/>
    </source>
</evidence>
<name>A0A6C1EIA5_SACPS</name>
<dbReference type="AlphaFoldDB" id="A0A6C1EIA5"/>
<organism evidence="2 3">
    <name type="scientific">Saccharomyces pastorianus</name>
    <name type="common">Lager yeast</name>
    <name type="synonym">Saccharomyces cerevisiae x Saccharomyces eubayanus</name>
    <dbReference type="NCBI Taxonomy" id="27292"/>
    <lineage>
        <taxon>Eukaryota</taxon>
        <taxon>Fungi</taxon>
        <taxon>Dikarya</taxon>
        <taxon>Ascomycota</taxon>
        <taxon>Saccharomycotina</taxon>
        <taxon>Saccharomycetes</taxon>
        <taxon>Saccharomycetales</taxon>
        <taxon>Saccharomycetaceae</taxon>
        <taxon>Saccharomyces</taxon>
    </lineage>
</organism>
<accession>A0A6C1EIA5</accession>
<dbReference type="Proteomes" id="UP000501346">
    <property type="component" value="Chromosome SeXVI"/>
</dbReference>
<keyword evidence="3" id="KW-1185">Reference proteome</keyword>
<gene>
    <name evidence="2" type="ORF">GRS66_011211</name>
</gene>
<evidence type="ECO:0000313" key="2">
    <source>
        <dbReference type="EMBL" id="QID88493.1"/>
    </source>
</evidence>
<reference evidence="2 3" key="1">
    <citation type="journal article" date="2019" name="BMC Genomics">
        <title>Chromosome level assembly and comparative genome analysis confirm lager-brewing yeasts originated from a single hybridization.</title>
        <authorList>
            <person name="Salazar A.N."/>
            <person name="Gorter de Vries A.R."/>
            <person name="van den Broek M."/>
            <person name="Brouwers N."/>
            <person name="de la Torre Cortes P."/>
            <person name="Kuijpers N.G.A."/>
            <person name="Daran J.G."/>
            <person name="Abeel T."/>
        </authorList>
    </citation>
    <scope>NUCLEOTIDE SEQUENCE [LARGE SCALE GENOMIC DNA]</scope>
    <source>
        <strain evidence="2 3">CBS 1483</strain>
    </source>
</reference>
<feature type="region of interest" description="Disordered" evidence="1">
    <location>
        <begin position="1"/>
        <end position="22"/>
    </location>
</feature>
<evidence type="ECO:0000313" key="3">
    <source>
        <dbReference type="Proteomes" id="UP000501346"/>
    </source>
</evidence>
<feature type="compositionally biased region" description="Polar residues" evidence="1">
    <location>
        <begin position="1"/>
        <end position="16"/>
    </location>
</feature>
<proteinExistence type="predicted"/>